<protein>
    <recommendedName>
        <fullName evidence="3">Glycoside hydrolase family 42 N-terminal domain-containing protein</fullName>
    </recommendedName>
</protein>
<gene>
    <name evidence="1" type="ORF">IRI77_16335</name>
</gene>
<name>A0A7S7NX76_PALFE</name>
<dbReference type="RefSeq" id="WP_194453107.1">
    <property type="nucleotide sequence ID" value="NZ_CP063849.1"/>
</dbReference>
<proteinExistence type="predicted"/>
<dbReference type="EMBL" id="CP063849">
    <property type="protein sequence ID" value="QOY91453.1"/>
    <property type="molecule type" value="Genomic_DNA"/>
</dbReference>
<dbReference type="SUPFAM" id="SSF51445">
    <property type="entry name" value="(Trans)glycosidases"/>
    <property type="match status" value="1"/>
</dbReference>
<dbReference type="KEGG" id="pfer:IRI77_16335"/>
<dbReference type="Gene3D" id="3.20.20.80">
    <property type="entry name" value="Glycosidases"/>
    <property type="match status" value="1"/>
</dbReference>
<keyword evidence="2" id="KW-1185">Reference proteome</keyword>
<evidence type="ECO:0000313" key="1">
    <source>
        <dbReference type="EMBL" id="QOY91453.1"/>
    </source>
</evidence>
<dbReference type="InterPro" id="IPR017853">
    <property type="entry name" value="GH"/>
</dbReference>
<sequence length="688" mass="77075">MDRRKFLTISAITAATAAAADGSKLGVWKTLGKLGEEDGATPVDGAKWYSAEAAGDGMAFEFKPGTLLRQRCLAADMLLDGRELAVFQITLGEGAKGRELTFRFGALNQCSFRMRLDLALVDQSQWMSDRDGAFLKPTFGGDRVDLAKVDRLAFTILRKGPQPVRWCMTDLRILPNLPPKLTEPVLPKGVLLDEFGQSVLLEWPAKTRTAEELKARIKGQLDAAPGQSWPEGFSKWGGWKARKLTEPTGWFRTKQQDGRWWLVDPDGYAFWSAGIDCVRVDVDARVDGIQAALKWLPELPEYADAVRNGDRQRSGSKTVNYLAANMIRALGREGWRDKWARITLAELKRLRFNTVGNWSEWEFAAKAAFPYVRPMSFRGTRCGMVYRDFPDVFHAAFEQDAAEYAAELKSTANDPALIGYFLMNEPTWAFSSELPAVGMLYNASICATRQELVRFLRGKYDSDAAISKAWNTAVVFDKVAQGKWQGVLPPEAMPDLRAFSAVMVERYFQTISKACRQVDPNHLNLGMRWQGVPEDWAVPGMKSFDVFSMNCYQEKVPAETVNKIHSLVKMPVMVGEWHFGALDVGLPASGIGHLKNQEDRGKAYRYYLEDAAAQPNCVGVHWFTLYDESALGRFDGENYNIGFLDVCNRAYEELGRAAISSHERMYTVAAGQDKPFADAPRHLPKLFL</sequence>
<evidence type="ECO:0008006" key="3">
    <source>
        <dbReference type="Google" id="ProtNLM"/>
    </source>
</evidence>
<organism evidence="1 2">
    <name type="scientific">Paludibaculum fermentans</name>
    <dbReference type="NCBI Taxonomy" id="1473598"/>
    <lineage>
        <taxon>Bacteria</taxon>
        <taxon>Pseudomonadati</taxon>
        <taxon>Acidobacteriota</taxon>
        <taxon>Terriglobia</taxon>
        <taxon>Bryobacterales</taxon>
        <taxon>Bryobacteraceae</taxon>
        <taxon>Paludibaculum</taxon>
    </lineage>
</organism>
<dbReference type="Proteomes" id="UP000593892">
    <property type="component" value="Chromosome"/>
</dbReference>
<accession>A0A7S7NX76</accession>
<evidence type="ECO:0000313" key="2">
    <source>
        <dbReference type="Proteomes" id="UP000593892"/>
    </source>
</evidence>
<dbReference type="AlphaFoldDB" id="A0A7S7NX76"/>
<reference evidence="1 2" key="1">
    <citation type="submission" date="2020-10" db="EMBL/GenBank/DDBJ databases">
        <title>Complete genome sequence of Paludibaculum fermentans P105T, a facultatively anaerobic acidobacterium capable of dissimilatory Fe(III) reduction.</title>
        <authorList>
            <person name="Dedysh S.N."/>
            <person name="Beletsky A.V."/>
            <person name="Kulichevskaya I.S."/>
            <person name="Mardanov A.V."/>
            <person name="Ravin N.V."/>
        </authorList>
    </citation>
    <scope>NUCLEOTIDE SEQUENCE [LARGE SCALE GENOMIC DNA]</scope>
    <source>
        <strain evidence="1 2">P105</strain>
    </source>
</reference>